<dbReference type="PANTHER" id="PTHR45631">
    <property type="entry name" value="OS07G0107800 PROTEIN-RELATED"/>
    <property type="match status" value="1"/>
</dbReference>
<dbReference type="InterPro" id="IPR017441">
    <property type="entry name" value="Protein_kinase_ATP_BS"/>
</dbReference>
<keyword evidence="11" id="KW-0418">Kinase</keyword>
<evidence type="ECO:0000256" key="18">
    <source>
        <dbReference type="PROSITE-ProRule" id="PRU10141"/>
    </source>
</evidence>
<gene>
    <name evidence="22" type="ORF">KP509_22G045000</name>
</gene>
<dbReference type="InterPro" id="IPR008271">
    <property type="entry name" value="Ser/Thr_kinase_AS"/>
</dbReference>
<evidence type="ECO:0000256" key="13">
    <source>
        <dbReference type="ARBA" id="ARBA00022989"/>
    </source>
</evidence>
<proteinExistence type="predicted"/>
<dbReference type="Pfam" id="PF12819">
    <property type="entry name" value="Malectin_like"/>
    <property type="match status" value="1"/>
</dbReference>
<keyword evidence="5" id="KW-0433">Leucine-rich repeat</keyword>
<evidence type="ECO:0000256" key="8">
    <source>
        <dbReference type="ARBA" id="ARBA00022729"/>
    </source>
</evidence>
<evidence type="ECO:0000256" key="5">
    <source>
        <dbReference type="ARBA" id="ARBA00022614"/>
    </source>
</evidence>
<comment type="catalytic activity">
    <reaction evidence="17">
        <text>L-seryl-[protein] + ATP = O-phospho-L-seryl-[protein] + ADP + H(+)</text>
        <dbReference type="Rhea" id="RHEA:17989"/>
        <dbReference type="Rhea" id="RHEA-COMP:9863"/>
        <dbReference type="Rhea" id="RHEA-COMP:11604"/>
        <dbReference type="ChEBI" id="CHEBI:15378"/>
        <dbReference type="ChEBI" id="CHEBI:29999"/>
        <dbReference type="ChEBI" id="CHEBI:30616"/>
        <dbReference type="ChEBI" id="CHEBI:83421"/>
        <dbReference type="ChEBI" id="CHEBI:456216"/>
        <dbReference type="EC" id="2.7.11.1"/>
    </reaction>
</comment>
<feature type="domain" description="Protein kinase" evidence="21">
    <location>
        <begin position="650"/>
        <end position="921"/>
    </location>
</feature>
<feature type="signal peptide" evidence="20">
    <location>
        <begin position="1"/>
        <end position="19"/>
    </location>
</feature>
<evidence type="ECO:0000256" key="17">
    <source>
        <dbReference type="ARBA" id="ARBA00048679"/>
    </source>
</evidence>
<dbReference type="AlphaFoldDB" id="A0A8T2S6K1"/>
<dbReference type="SUPFAM" id="SSF52058">
    <property type="entry name" value="L domain-like"/>
    <property type="match status" value="1"/>
</dbReference>
<feature type="chain" id="PRO_5035884833" description="non-specific serine/threonine protein kinase" evidence="20">
    <location>
        <begin position="20"/>
        <end position="942"/>
    </location>
</feature>
<evidence type="ECO:0000313" key="23">
    <source>
        <dbReference type="Proteomes" id="UP000825935"/>
    </source>
</evidence>
<evidence type="ECO:0000259" key="21">
    <source>
        <dbReference type="PROSITE" id="PS50011"/>
    </source>
</evidence>
<evidence type="ECO:0000256" key="2">
    <source>
        <dbReference type="ARBA" id="ARBA00012513"/>
    </source>
</evidence>
<evidence type="ECO:0000256" key="9">
    <source>
        <dbReference type="ARBA" id="ARBA00022737"/>
    </source>
</evidence>
<feature type="transmembrane region" description="Helical" evidence="19">
    <location>
        <begin position="567"/>
        <end position="591"/>
    </location>
</feature>
<evidence type="ECO:0000256" key="20">
    <source>
        <dbReference type="SAM" id="SignalP"/>
    </source>
</evidence>
<evidence type="ECO:0000313" key="22">
    <source>
        <dbReference type="EMBL" id="KAH7307087.1"/>
    </source>
</evidence>
<dbReference type="GO" id="GO:0004674">
    <property type="term" value="F:protein serine/threonine kinase activity"/>
    <property type="evidence" value="ECO:0007669"/>
    <property type="project" value="UniProtKB-KW"/>
</dbReference>
<dbReference type="FunFam" id="3.30.200.20:FF:000178">
    <property type="entry name" value="serine/threonine-protein kinase PBS1-like"/>
    <property type="match status" value="1"/>
</dbReference>
<evidence type="ECO:0000256" key="16">
    <source>
        <dbReference type="ARBA" id="ARBA00047899"/>
    </source>
</evidence>
<keyword evidence="13 19" id="KW-1133">Transmembrane helix</keyword>
<dbReference type="CDD" id="cd14066">
    <property type="entry name" value="STKc_IRAK"/>
    <property type="match status" value="1"/>
</dbReference>
<protein>
    <recommendedName>
        <fullName evidence="2">non-specific serine/threonine protein kinase</fullName>
        <ecNumber evidence="2">2.7.11.1</ecNumber>
    </recommendedName>
</protein>
<dbReference type="SUPFAM" id="SSF56112">
    <property type="entry name" value="Protein kinase-like (PK-like)"/>
    <property type="match status" value="1"/>
</dbReference>
<keyword evidence="15" id="KW-1015">Disulfide bond</keyword>
<evidence type="ECO:0000256" key="1">
    <source>
        <dbReference type="ARBA" id="ARBA00004162"/>
    </source>
</evidence>
<dbReference type="GO" id="GO:0005886">
    <property type="term" value="C:plasma membrane"/>
    <property type="evidence" value="ECO:0007669"/>
    <property type="project" value="UniProtKB-SubCell"/>
</dbReference>
<dbReference type="InterPro" id="IPR001245">
    <property type="entry name" value="Ser-Thr/Tyr_kinase_cat_dom"/>
</dbReference>
<evidence type="ECO:0000256" key="3">
    <source>
        <dbReference type="ARBA" id="ARBA00022475"/>
    </source>
</evidence>
<dbReference type="Pfam" id="PF00560">
    <property type="entry name" value="LRR_1"/>
    <property type="match status" value="2"/>
</dbReference>
<dbReference type="EMBL" id="CM035427">
    <property type="protein sequence ID" value="KAH7307087.1"/>
    <property type="molecule type" value="Genomic_DNA"/>
</dbReference>
<comment type="caution">
    <text evidence="22">The sequence shown here is derived from an EMBL/GenBank/DDBJ whole genome shotgun (WGS) entry which is preliminary data.</text>
</comment>
<keyword evidence="14 19" id="KW-0472">Membrane</keyword>
<evidence type="ECO:0000256" key="4">
    <source>
        <dbReference type="ARBA" id="ARBA00022527"/>
    </source>
</evidence>
<dbReference type="Gene3D" id="3.80.10.10">
    <property type="entry name" value="Ribonuclease Inhibitor"/>
    <property type="match status" value="1"/>
</dbReference>
<dbReference type="InterPro" id="IPR024788">
    <property type="entry name" value="Malectin-like_Carb-bd_dom"/>
</dbReference>
<name>A0A8T2S6K1_CERRI</name>
<keyword evidence="9" id="KW-0677">Repeat</keyword>
<dbReference type="Gene3D" id="3.30.200.20">
    <property type="entry name" value="Phosphorylase Kinase, domain 1"/>
    <property type="match status" value="1"/>
</dbReference>
<keyword evidence="23" id="KW-1185">Reference proteome</keyword>
<dbReference type="InterPro" id="IPR001611">
    <property type="entry name" value="Leu-rich_rpt"/>
</dbReference>
<dbReference type="Gene3D" id="1.10.510.10">
    <property type="entry name" value="Transferase(Phosphotransferase) domain 1"/>
    <property type="match status" value="1"/>
</dbReference>
<dbReference type="Pfam" id="PF07714">
    <property type="entry name" value="PK_Tyr_Ser-Thr"/>
    <property type="match status" value="1"/>
</dbReference>
<reference evidence="22" key="1">
    <citation type="submission" date="2021-08" db="EMBL/GenBank/DDBJ databases">
        <title>WGS assembly of Ceratopteris richardii.</title>
        <authorList>
            <person name="Marchant D.B."/>
            <person name="Chen G."/>
            <person name="Jenkins J."/>
            <person name="Shu S."/>
            <person name="Leebens-Mack J."/>
            <person name="Grimwood J."/>
            <person name="Schmutz J."/>
            <person name="Soltis P."/>
            <person name="Soltis D."/>
            <person name="Chen Z.-H."/>
        </authorList>
    </citation>
    <scope>NUCLEOTIDE SEQUENCE</scope>
    <source>
        <strain evidence="22">Whitten #5841</strain>
        <tissue evidence="22">Leaf</tissue>
    </source>
</reference>
<sequence>METKLVELCILVAFGTLLACSIQAESQTGFVSLNCGGTGFVVDNISWISDSEFGSIASTGNATTVMPPPSANSYESPLSSMRYFPGVRSKYCYVFDSKDGVKNGSAYLIRASFWAGSSLPYQTHSPQKVNFTLLIYADIWDEVVISLPQRDREETREMNVIALGNHIDVCLAGKSSRSDIPFISSLELRPLSTSMSSIDYMLSLGGRQPMLTTRRLNFGQLSDEYIRYNADLYDRIWEPDTTGTILSTSLDVNNDSEDLIPLEVLQTAQEDNDTIVLAIPVSSEKSYPVQFIFAEISPYVHTSGQRVFDIQISVDSNLIFNLPYDIFVASGNLTYSVVVASLLEPITVNIEGTIDLTLQKHSGSTYGPLIGGLEVYQLFDGNLSMGTDDAEVSTLREIISAFPSLDSWTADPCLPYAYNWITCTNVSRPKIFTISLENYNLHGAIPNQFNSFELLTELSLGGNMLNGSIPNLGGLQDLKILDLHGNQLSGSIPDFLGDLPNLTTLNLENNNLSGEIPEKLRHKASNSTLNLSIAGNSFLCSNQSNQGFCKTSITAIEKKTSTKINKVALIGGLAGAFTLILVLVVSIVFYCKGRKQKMLVNAEFPSQQVRAIHADENGFQDNVTSLQQHTRYGGSPVRRFSYKDIISMTENLRNPIGKGAFGTVYSGLLNNKDRVAVKVLSKESWQGEKEFRSEVEFLSTTHHRNVVKLLGYCTERELVLVYEYMVNGSLSDFLHGNGKTLSLWRERLRIAVDIARGLGYLHEHCSPPIIHRDVKSNNILLDENMVGKVSDFGISKSMKEENLLTTTVRGNFGYVDPEYLKTKVVTYSIDVYAFGVVLFEILTGKPPFIRETGKHGEPLHQWARYHIDRGELSVILDPCLSADMKEESLLKVTEIAMSCVDRQGTKRPTMDEIKCKLQKALQIELSTRNTDACYSEEEAMIP</sequence>
<dbReference type="EC" id="2.7.11.1" evidence="2"/>
<dbReference type="InterPro" id="IPR011009">
    <property type="entry name" value="Kinase-like_dom_sf"/>
</dbReference>
<dbReference type="SMART" id="SM00220">
    <property type="entry name" value="S_TKc"/>
    <property type="match status" value="1"/>
</dbReference>
<keyword evidence="3" id="KW-1003">Cell membrane</keyword>
<evidence type="ECO:0000256" key="7">
    <source>
        <dbReference type="ARBA" id="ARBA00022692"/>
    </source>
</evidence>
<evidence type="ECO:0000256" key="6">
    <source>
        <dbReference type="ARBA" id="ARBA00022679"/>
    </source>
</evidence>
<dbReference type="PROSITE" id="PS00107">
    <property type="entry name" value="PROTEIN_KINASE_ATP"/>
    <property type="match status" value="1"/>
</dbReference>
<comment type="subcellular location">
    <subcellularLocation>
        <location evidence="1">Cell membrane</location>
        <topology evidence="1">Single-pass membrane protein</topology>
    </subcellularLocation>
</comment>
<dbReference type="GO" id="GO:0005524">
    <property type="term" value="F:ATP binding"/>
    <property type="evidence" value="ECO:0007669"/>
    <property type="project" value="UniProtKB-UniRule"/>
</dbReference>
<dbReference type="PANTHER" id="PTHR45631:SF68">
    <property type="entry name" value="REPEAT FAMILY PROTEIN, PUTATIVE, EXPRESSED-RELATED"/>
    <property type="match status" value="1"/>
</dbReference>
<dbReference type="InterPro" id="IPR000719">
    <property type="entry name" value="Prot_kinase_dom"/>
</dbReference>
<keyword evidence="4" id="KW-0723">Serine/threonine-protein kinase</keyword>
<accession>A0A8T2S6K1</accession>
<dbReference type="PROSITE" id="PS51257">
    <property type="entry name" value="PROKAR_LIPOPROTEIN"/>
    <property type="match status" value="1"/>
</dbReference>
<keyword evidence="12 18" id="KW-0067">ATP-binding</keyword>
<evidence type="ECO:0000256" key="12">
    <source>
        <dbReference type="ARBA" id="ARBA00022840"/>
    </source>
</evidence>
<keyword evidence="8 20" id="KW-0732">Signal</keyword>
<dbReference type="PROSITE" id="PS51450">
    <property type="entry name" value="LRR"/>
    <property type="match status" value="1"/>
</dbReference>
<evidence type="ECO:0000256" key="19">
    <source>
        <dbReference type="SAM" id="Phobius"/>
    </source>
</evidence>
<comment type="catalytic activity">
    <reaction evidence="16">
        <text>L-threonyl-[protein] + ATP = O-phospho-L-threonyl-[protein] + ADP + H(+)</text>
        <dbReference type="Rhea" id="RHEA:46608"/>
        <dbReference type="Rhea" id="RHEA-COMP:11060"/>
        <dbReference type="Rhea" id="RHEA-COMP:11605"/>
        <dbReference type="ChEBI" id="CHEBI:15378"/>
        <dbReference type="ChEBI" id="CHEBI:30013"/>
        <dbReference type="ChEBI" id="CHEBI:30616"/>
        <dbReference type="ChEBI" id="CHEBI:61977"/>
        <dbReference type="ChEBI" id="CHEBI:456216"/>
        <dbReference type="EC" id="2.7.11.1"/>
    </reaction>
</comment>
<organism evidence="22 23">
    <name type="scientific">Ceratopteris richardii</name>
    <name type="common">Triangle waterfern</name>
    <dbReference type="NCBI Taxonomy" id="49495"/>
    <lineage>
        <taxon>Eukaryota</taxon>
        <taxon>Viridiplantae</taxon>
        <taxon>Streptophyta</taxon>
        <taxon>Embryophyta</taxon>
        <taxon>Tracheophyta</taxon>
        <taxon>Polypodiopsida</taxon>
        <taxon>Polypodiidae</taxon>
        <taxon>Polypodiales</taxon>
        <taxon>Pteridineae</taxon>
        <taxon>Pteridaceae</taxon>
        <taxon>Parkerioideae</taxon>
        <taxon>Ceratopteris</taxon>
    </lineage>
</organism>
<dbReference type="OMA" id="DNISWIS"/>
<evidence type="ECO:0000256" key="15">
    <source>
        <dbReference type="ARBA" id="ARBA00023157"/>
    </source>
</evidence>
<dbReference type="PROSITE" id="PS00108">
    <property type="entry name" value="PROTEIN_KINASE_ST"/>
    <property type="match status" value="1"/>
</dbReference>
<keyword evidence="7 19" id="KW-0812">Transmembrane</keyword>
<dbReference type="Proteomes" id="UP000825935">
    <property type="component" value="Chromosome 22"/>
</dbReference>
<dbReference type="PROSITE" id="PS50011">
    <property type="entry name" value="PROTEIN_KINASE_DOM"/>
    <property type="match status" value="1"/>
</dbReference>
<dbReference type="InterPro" id="IPR032675">
    <property type="entry name" value="LRR_dom_sf"/>
</dbReference>
<feature type="binding site" evidence="18">
    <location>
        <position position="678"/>
    </location>
    <ligand>
        <name>ATP</name>
        <dbReference type="ChEBI" id="CHEBI:30616"/>
    </ligand>
</feature>
<keyword evidence="6" id="KW-0808">Transferase</keyword>
<evidence type="ECO:0000256" key="11">
    <source>
        <dbReference type="ARBA" id="ARBA00022777"/>
    </source>
</evidence>
<dbReference type="FunFam" id="1.10.510.10:FF:000468">
    <property type="entry name" value="PTI1-like tyrosine-protein kinase 3"/>
    <property type="match status" value="1"/>
</dbReference>
<evidence type="ECO:0000256" key="10">
    <source>
        <dbReference type="ARBA" id="ARBA00022741"/>
    </source>
</evidence>
<dbReference type="OrthoDB" id="1111193at2759"/>
<dbReference type="Gene3D" id="2.60.120.430">
    <property type="entry name" value="Galactose-binding lectin"/>
    <property type="match status" value="1"/>
</dbReference>
<evidence type="ECO:0000256" key="14">
    <source>
        <dbReference type="ARBA" id="ARBA00023136"/>
    </source>
</evidence>
<keyword evidence="10 18" id="KW-0547">Nucleotide-binding</keyword>